<dbReference type="Proteomes" id="UP000008467">
    <property type="component" value="Chromosome"/>
</dbReference>
<dbReference type="InterPro" id="IPR011010">
    <property type="entry name" value="DNA_brk_join_enz"/>
</dbReference>
<evidence type="ECO:0000256" key="3">
    <source>
        <dbReference type="ARBA" id="ARBA00023172"/>
    </source>
</evidence>
<dbReference type="InterPro" id="IPR010998">
    <property type="entry name" value="Integrase_recombinase_N"/>
</dbReference>
<evidence type="ECO:0000256" key="1">
    <source>
        <dbReference type="ARBA" id="ARBA00008857"/>
    </source>
</evidence>
<dbReference type="HOGENOM" id="CLU_027562_1_1_9"/>
<reference evidence="5 6" key="1">
    <citation type="journal article" date="2011" name="J. Bacteriol.">
        <title>Complete genome sequence of the cellulose-degrading bacterium Cellulosilyticum lentocellum.</title>
        <authorList>
            <consortium name="US DOE Joint Genome Institute"/>
            <person name="Miller D.A."/>
            <person name="Suen G."/>
            <person name="Bruce D."/>
            <person name="Copeland A."/>
            <person name="Cheng J.F."/>
            <person name="Detter C."/>
            <person name="Goodwin L.A."/>
            <person name="Han C.S."/>
            <person name="Hauser L.J."/>
            <person name="Land M.L."/>
            <person name="Lapidus A."/>
            <person name="Lucas S."/>
            <person name="Meincke L."/>
            <person name="Pitluck S."/>
            <person name="Tapia R."/>
            <person name="Teshima H."/>
            <person name="Woyke T."/>
            <person name="Fox B.G."/>
            <person name="Angert E.R."/>
            <person name="Currie C.R."/>
        </authorList>
    </citation>
    <scope>NUCLEOTIDE SEQUENCE [LARGE SCALE GENOMIC DNA]</scope>
    <source>
        <strain evidence="6">ATCC 49066 / DSM 5427 / NCIMB 11756 / RHM5</strain>
    </source>
</reference>
<dbReference type="RefSeq" id="WP_013655814.1">
    <property type="nucleotide sequence ID" value="NC_015275.1"/>
</dbReference>
<feature type="domain" description="Tyr recombinase" evidence="4">
    <location>
        <begin position="176"/>
        <end position="346"/>
    </location>
</feature>
<proteinExistence type="inferred from homology"/>
<comment type="similarity">
    <text evidence="1">Belongs to the 'phage' integrase family.</text>
</comment>
<dbReference type="Gene3D" id="1.10.150.130">
    <property type="match status" value="1"/>
</dbReference>
<dbReference type="InterPro" id="IPR013762">
    <property type="entry name" value="Integrase-like_cat_sf"/>
</dbReference>
<dbReference type="KEGG" id="cle:Clole_0780"/>
<dbReference type="CDD" id="cd00796">
    <property type="entry name" value="INT_Rci_Hp1_C"/>
    <property type="match status" value="1"/>
</dbReference>
<dbReference type="EMBL" id="CP002582">
    <property type="protein sequence ID" value="ADZ82513.1"/>
    <property type="molecule type" value="Genomic_DNA"/>
</dbReference>
<dbReference type="GO" id="GO:0015074">
    <property type="term" value="P:DNA integration"/>
    <property type="evidence" value="ECO:0007669"/>
    <property type="project" value="InterPro"/>
</dbReference>
<dbReference type="Pfam" id="PF00589">
    <property type="entry name" value="Phage_integrase"/>
    <property type="match status" value="1"/>
</dbReference>
<dbReference type="AlphaFoldDB" id="F2JPG5"/>
<gene>
    <name evidence="5" type="ordered locus">Clole_0780</name>
</gene>
<dbReference type="InterPro" id="IPR002104">
    <property type="entry name" value="Integrase_catalytic"/>
</dbReference>
<keyword evidence="3" id="KW-0233">DNA recombination</keyword>
<dbReference type="GO" id="GO:0003677">
    <property type="term" value="F:DNA binding"/>
    <property type="evidence" value="ECO:0007669"/>
    <property type="project" value="UniProtKB-KW"/>
</dbReference>
<evidence type="ECO:0000256" key="2">
    <source>
        <dbReference type="ARBA" id="ARBA00023125"/>
    </source>
</evidence>
<evidence type="ECO:0000259" key="4">
    <source>
        <dbReference type="PROSITE" id="PS51898"/>
    </source>
</evidence>
<dbReference type="SUPFAM" id="SSF56349">
    <property type="entry name" value="DNA breaking-rejoining enzymes"/>
    <property type="match status" value="1"/>
</dbReference>
<dbReference type="PROSITE" id="PS51898">
    <property type="entry name" value="TYR_RECOMBINASE"/>
    <property type="match status" value="1"/>
</dbReference>
<dbReference type="PANTHER" id="PTHR30349">
    <property type="entry name" value="PHAGE INTEGRASE-RELATED"/>
    <property type="match status" value="1"/>
</dbReference>
<organism evidence="5 6">
    <name type="scientific">Cellulosilyticum lentocellum (strain ATCC 49066 / DSM 5427 / NCIMB 11756 / RHM5)</name>
    <name type="common">Clostridium lentocellum</name>
    <dbReference type="NCBI Taxonomy" id="642492"/>
    <lineage>
        <taxon>Bacteria</taxon>
        <taxon>Bacillati</taxon>
        <taxon>Bacillota</taxon>
        <taxon>Clostridia</taxon>
        <taxon>Lachnospirales</taxon>
        <taxon>Cellulosilyticaceae</taxon>
        <taxon>Cellulosilyticum</taxon>
    </lineage>
</organism>
<dbReference type="eggNOG" id="COG0582">
    <property type="taxonomic scope" value="Bacteria"/>
</dbReference>
<dbReference type="Gene3D" id="1.10.443.10">
    <property type="entry name" value="Intergrase catalytic core"/>
    <property type="match status" value="1"/>
</dbReference>
<accession>F2JPG5</accession>
<sequence length="350" mass="40603">MKQIKNPNGYGSIYNLGGRRRKPWAVKVTTGFEKDNETGKLKQIREYLGYFEKRTDAIAALAKYNENPYDISTKKIKLKDIYERWCNTTDFISLSDSTKKSHALAFNKLENAHNMPFSKLNTNTLQILIDETGSTPTVKLQIKKLLGNLYLYAEKYDIVTKNYSKFIDVGDTSSKIERRIYTHEEIEKLWNNLAENKWIDSILFMLYTGFRVSEMLELKIENIDLENLTMSGGKKTAAGKRTIPIHSKIVDIVKNRYDENYEYLFRTQKGTKMTADSYRVSFYNPIMEQLNLTGSGCHDLRHTFCSKMDSYNINATTLKRIMGHSTKDVTDIYTHKTIDDLKEAVELLEY</sequence>
<evidence type="ECO:0000313" key="5">
    <source>
        <dbReference type="EMBL" id="ADZ82513.1"/>
    </source>
</evidence>
<dbReference type="GO" id="GO:0006310">
    <property type="term" value="P:DNA recombination"/>
    <property type="evidence" value="ECO:0007669"/>
    <property type="project" value="UniProtKB-KW"/>
</dbReference>
<protein>
    <submittedName>
        <fullName evidence="5">Integrase family protein</fullName>
    </submittedName>
</protein>
<dbReference type="PANTHER" id="PTHR30349:SF64">
    <property type="entry name" value="PROPHAGE INTEGRASE INTD-RELATED"/>
    <property type="match status" value="1"/>
</dbReference>
<dbReference type="InterPro" id="IPR050090">
    <property type="entry name" value="Tyrosine_recombinase_XerCD"/>
</dbReference>
<dbReference type="STRING" id="642492.Clole_0780"/>
<evidence type="ECO:0000313" key="6">
    <source>
        <dbReference type="Proteomes" id="UP000008467"/>
    </source>
</evidence>
<keyword evidence="6" id="KW-1185">Reference proteome</keyword>
<keyword evidence="2" id="KW-0238">DNA-binding</keyword>
<name>F2JPG5_CELLD</name>